<reference evidence="3" key="1">
    <citation type="submission" date="2018-07" db="EMBL/GenBank/DDBJ databases">
        <authorList>
            <person name="Safronova V.I."/>
            <person name="Chirak E.R."/>
            <person name="Sazanova A.L."/>
        </authorList>
    </citation>
    <scope>NUCLEOTIDE SEQUENCE [LARGE SCALE GENOMIC DNA]</scope>
    <source>
        <strain evidence="3">RCAM04685</strain>
    </source>
</reference>
<name>A0A370L4V5_9HYPH</name>
<keyword evidence="1" id="KW-0812">Transmembrane</keyword>
<keyword evidence="1" id="KW-0472">Membrane</keyword>
<organism evidence="2 3">
    <name type="scientific">Bosea caraganae</name>
    <dbReference type="NCBI Taxonomy" id="2763117"/>
    <lineage>
        <taxon>Bacteria</taxon>
        <taxon>Pseudomonadati</taxon>
        <taxon>Pseudomonadota</taxon>
        <taxon>Alphaproteobacteria</taxon>
        <taxon>Hyphomicrobiales</taxon>
        <taxon>Boseaceae</taxon>
        <taxon>Bosea</taxon>
    </lineage>
</organism>
<sequence>MNQAVGRETWLGRCLGRIARALDRHAEALRVAAALLGLVLAAIVVFSTLSPLALRPMLTSDADVERFLAFAGVAGCFVFAAPKRWLLILGLAVVLGAGLEAAQNLRPDRHGLWHDLDWKAAGACFGTALALASHALLRRLARPERRD</sequence>
<dbReference type="AlphaFoldDB" id="A0A370L4V5"/>
<protein>
    <recommendedName>
        <fullName evidence="4">VanZ family protein</fullName>
    </recommendedName>
</protein>
<dbReference type="Proteomes" id="UP000255207">
    <property type="component" value="Unassembled WGS sequence"/>
</dbReference>
<evidence type="ECO:0000256" key="1">
    <source>
        <dbReference type="SAM" id="Phobius"/>
    </source>
</evidence>
<evidence type="ECO:0008006" key="4">
    <source>
        <dbReference type="Google" id="ProtNLM"/>
    </source>
</evidence>
<comment type="caution">
    <text evidence="2">The sequence shown here is derived from an EMBL/GenBank/DDBJ whole genome shotgun (WGS) entry which is preliminary data.</text>
</comment>
<feature type="transmembrane region" description="Helical" evidence="1">
    <location>
        <begin position="67"/>
        <end position="98"/>
    </location>
</feature>
<gene>
    <name evidence="2" type="ORF">DWE98_14290</name>
</gene>
<accession>A0A370L4V5</accession>
<evidence type="ECO:0000313" key="2">
    <source>
        <dbReference type="EMBL" id="RDJ24086.1"/>
    </source>
</evidence>
<keyword evidence="3" id="KW-1185">Reference proteome</keyword>
<feature type="transmembrane region" description="Helical" evidence="1">
    <location>
        <begin position="31"/>
        <end position="55"/>
    </location>
</feature>
<proteinExistence type="predicted"/>
<evidence type="ECO:0000313" key="3">
    <source>
        <dbReference type="Proteomes" id="UP000255207"/>
    </source>
</evidence>
<feature type="transmembrane region" description="Helical" evidence="1">
    <location>
        <begin position="118"/>
        <end position="137"/>
    </location>
</feature>
<dbReference type="RefSeq" id="WP_114829948.1">
    <property type="nucleotide sequence ID" value="NZ_QQTO01000007.1"/>
</dbReference>
<dbReference type="EMBL" id="QQTP01000007">
    <property type="protein sequence ID" value="RDJ24086.1"/>
    <property type="molecule type" value="Genomic_DNA"/>
</dbReference>
<keyword evidence="1" id="KW-1133">Transmembrane helix</keyword>